<sequence length="904" mass="101389">MLFLAVLSVASLTKAEDGACRLLGPLATSPYFQPGDIVIGAIFSIHNSVGGVNPSFTARPDPLVCKSLNYRELQYAQIVAFAVDEINTNYDILPGFKVGYKVYDSCGSGTLALMAALDFTNGQDMEFSTNSSCPTQHFVSAIIGESTSTSSLALASTFAPFRIPLISHCATCDCLSNRNEFPSFFRTIPSDSFQTTALVKLIKYFGWSWIGTVHSDNDYGNNGMSTFIRKAQKEGICLEYSVSLYRSDSKEKIQKIIDTIKTSSSKVVLIFMTTADAMILLKELYTQNVTGIQFVGSEAWVTDPILVSNEQYRFLTGAIGIGIPKKVITGFEEYLYNINIRKIYTSPLMMEFWEEVFNCTFRKKTGVNEKICTGLENLRSISHPYTDVSNLRVSYNVYKAVYLAAHAMNNLLPCGKGLEYLYRTDCVKTINIQPWQVADQLKSINFTFKTGENVYFNENVTAEARYDIVNWQMKENGKIGIVTIGYYDTAAPNGSTFWINNTRIIWAIGQSNMVSHCATCACLDDKREYPSFFRTPPSDSYQSAALVHLLKHYGWNWIGVVRSDNHYGNSGMSTFMEKAQKEGICIEYSERFYRTDSNEVREKIVNTIKTSTAKAVVAFMVTADILVLLQEIFNQNVTGIQWIGTEAWSTDPVLIAKTEFTFLLGTIGLGVQQTSIPGFKEFLYNINREDLAASPTMKEFWEEAFQCTFSNKSNSNKTICSGFEDLRERGLVYNEVTKIRVVYNAYKAVYIAAHSMNNLFSCSKSKNLNSTRCGKDLNVEPWQVLEQLKSVNVTLANGQRLIYNENGSLEVGYDLVNWQINKNGKTEVLTVGYYNPFAPSGRFFTFNNRTITWLNGQEQVPNFVCSESCTPGSRKSIKKGKPFCCFDCIPCARGKITNTTSKYT</sequence>
<dbReference type="InterPro" id="IPR011500">
    <property type="entry name" value="GPCR_3_9-Cys_dom"/>
</dbReference>
<feature type="domain" description="Receptor ligand binding region" evidence="12">
    <location>
        <begin position="79"/>
        <end position="472"/>
    </location>
</feature>
<dbReference type="PANTHER" id="PTHR24061">
    <property type="entry name" value="CALCIUM-SENSING RECEPTOR-RELATED"/>
    <property type="match status" value="1"/>
</dbReference>
<comment type="caution">
    <text evidence="14">The sequence shown here is derived from an EMBL/GenBank/DDBJ whole genome shotgun (WGS) entry which is preliminary data.</text>
</comment>
<feature type="non-terminal residue" evidence="14">
    <location>
        <position position="904"/>
    </location>
</feature>
<evidence type="ECO:0000313" key="14">
    <source>
        <dbReference type="EMBL" id="MBN3294632.1"/>
    </source>
</evidence>
<keyword evidence="9" id="KW-0325">Glycoprotein</keyword>
<keyword evidence="5" id="KW-1133">Transmembrane helix</keyword>
<comment type="subcellular location">
    <subcellularLocation>
        <location evidence="1">Cell membrane</location>
        <topology evidence="1">Multi-pass membrane protein</topology>
    </subcellularLocation>
</comment>
<evidence type="ECO:0000256" key="11">
    <source>
        <dbReference type="SAM" id="SignalP"/>
    </source>
</evidence>
<proteinExistence type="predicted"/>
<evidence type="ECO:0000256" key="2">
    <source>
        <dbReference type="ARBA" id="ARBA00022475"/>
    </source>
</evidence>
<dbReference type="PRINTS" id="PR01535">
    <property type="entry name" value="VOMERONASL2R"/>
</dbReference>
<feature type="signal peptide" evidence="11">
    <location>
        <begin position="1"/>
        <end position="15"/>
    </location>
</feature>
<dbReference type="SUPFAM" id="SSF53822">
    <property type="entry name" value="Periplasmic binding protein-like I"/>
    <property type="match status" value="2"/>
</dbReference>
<dbReference type="Gene3D" id="3.40.50.2300">
    <property type="match status" value="4"/>
</dbReference>
<dbReference type="Pfam" id="PF07562">
    <property type="entry name" value="NCD3G"/>
    <property type="match status" value="1"/>
</dbReference>
<dbReference type="PRINTS" id="PR00248">
    <property type="entry name" value="GPCRMGR"/>
</dbReference>
<evidence type="ECO:0000256" key="7">
    <source>
        <dbReference type="ARBA" id="ARBA00023136"/>
    </source>
</evidence>
<dbReference type="PANTHER" id="PTHR24061:SF528">
    <property type="entry name" value="C-FAMILY ODORANT RECEPTOR OLFCD2-RELATED"/>
    <property type="match status" value="1"/>
</dbReference>
<keyword evidence="4 11" id="KW-0732">Signal</keyword>
<dbReference type="InterPro" id="IPR038550">
    <property type="entry name" value="GPCR_3_9-Cys_sf"/>
</dbReference>
<feature type="non-terminal residue" evidence="14">
    <location>
        <position position="1"/>
    </location>
</feature>
<name>A0ABS2Z737_POLSE</name>
<evidence type="ECO:0000256" key="10">
    <source>
        <dbReference type="ARBA" id="ARBA00023224"/>
    </source>
</evidence>
<dbReference type="InterPro" id="IPR004073">
    <property type="entry name" value="GPCR_3_vmron_rcpt_2"/>
</dbReference>
<evidence type="ECO:0000256" key="1">
    <source>
        <dbReference type="ARBA" id="ARBA00004651"/>
    </source>
</evidence>
<organism evidence="14 15">
    <name type="scientific">Polypterus senegalus</name>
    <name type="common">Senegal bichir</name>
    <dbReference type="NCBI Taxonomy" id="55291"/>
    <lineage>
        <taxon>Eukaryota</taxon>
        <taxon>Metazoa</taxon>
        <taxon>Chordata</taxon>
        <taxon>Craniata</taxon>
        <taxon>Vertebrata</taxon>
        <taxon>Euteleostomi</taxon>
        <taxon>Actinopterygii</taxon>
        <taxon>Polypteriformes</taxon>
        <taxon>Polypteridae</taxon>
        <taxon>Polypterus</taxon>
    </lineage>
</organism>
<accession>A0ABS2Z737</accession>
<evidence type="ECO:0000313" key="15">
    <source>
        <dbReference type="Proteomes" id="UP001166052"/>
    </source>
</evidence>
<keyword evidence="3" id="KW-0812">Transmembrane</keyword>
<evidence type="ECO:0000259" key="12">
    <source>
        <dbReference type="Pfam" id="PF01094"/>
    </source>
</evidence>
<evidence type="ECO:0000256" key="9">
    <source>
        <dbReference type="ARBA" id="ARBA00023180"/>
    </source>
</evidence>
<evidence type="ECO:0000259" key="13">
    <source>
        <dbReference type="Pfam" id="PF07562"/>
    </source>
</evidence>
<feature type="domain" description="GPCR family 3 nine cysteines" evidence="13">
    <location>
        <begin position="860"/>
        <end position="901"/>
    </location>
</feature>
<keyword evidence="2" id="KW-1003">Cell membrane</keyword>
<evidence type="ECO:0000256" key="4">
    <source>
        <dbReference type="ARBA" id="ARBA00022729"/>
    </source>
</evidence>
<reference evidence="14" key="1">
    <citation type="journal article" date="2021" name="Cell">
        <title>Tracing the genetic footprints of vertebrate landing in non-teleost ray-finned fishes.</title>
        <authorList>
            <person name="Bi X."/>
            <person name="Wang K."/>
            <person name="Yang L."/>
            <person name="Pan H."/>
            <person name="Jiang H."/>
            <person name="Wei Q."/>
            <person name="Fang M."/>
            <person name="Yu H."/>
            <person name="Zhu C."/>
            <person name="Cai Y."/>
            <person name="He Y."/>
            <person name="Gan X."/>
            <person name="Zeng H."/>
            <person name="Yu D."/>
            <person name="Zhu Y."/>
            <person name="Jiang H."/>
            <person name="Qiu Q."/>
            <person name="Yang H."/>
            <person name="Zhang Y.E."/>
            <person name="Wang W."/>
            <person name="Zhu M."/>
            <person name="He S."/>
            <person name="Zhang G."/>
        </authorList>
    </citation>
    <scope>NUCLEOTIDE SEQUENCE</scope>
    <source>
        <strain evidence="14">Bchr_001</strain>
    </source>
</reference>
<dbReference type="InterPro" id="IPR001828">
    <property type="entry name" value="ANF_lig-bd_rcpt"/>
</dbReference>
<protein>
    <submittedName>
        <fullName evidence="14">CASR protein</fullName>
    </submittedName>
</protein>
<dbReference type="InterPro" id="IPR028082">
    <property type="entry name" value="Peripla_BP_I"/>
</dbReference>
<dbReference type="EMBL" id="JAAWVN010027456">
    <property type="protein sequence ID" value="MBN3294632.1"/>
    <property type="molecule type" value="Genomic_DNA"/>
</dbReference>
<evidence type="ECO:0000256" key="5">
    <source>
        <dbReference type="ARBA" id="ARBA00022989"/>
    </source>
</evidence>
<dbReference type="Pfam" id="PF01094">
    <property type="entry name" value="ANF_receptor"/>
    <property type="match status" value="2"/>
</dbReference>
<dbReference type="InterPro" id="IPR000068">
    <property type="entry name" value="GPCR_3_Ca_sens_rcpt-rel"/>
</dbReference>
<keyword evidence="8" id="KW-0675">Receptor</keyword>
<gene>
    <name evidence="14" type="primary">Casr_22</name>
    <name evidence="14" type="ORF">GTO92_0018982</name>
</gene>
<keyword evidence="15" id="KW-1185">Reference proteome</keyword>
<evidence type="ECO:0000256" key="6">
    <source>
        <dbReference type="ARBA" id="ARBA00023040"/>
    </source>
</evidence>
<dbReference type="Gene3D" id="2.10.50.30">
    <property type="entry name" value="GPCR, family 3, nine cysteines domain"/>
    <property type="match status" value="1"/>
</dbReference>
<evidence type="ECO:0000256" key="8">
    <source>
        <dbReference type="ARBA" id="ARBA00023170"/>
    </source>
</evidence>
<keyword evidence="7" id="KW-0472">Membrane</keyword>
<evidence type="ECO:0000256" key="3">
    <source>
        <dbReference type="ARBA" id="ARBA00022692"/>
    </source>
</evidence>
<feature type="domain" description="Receptor ligand binding region" evidence="12">
    <location>
        <begin position="513"/>
        <end position="819"/>
    </location>
</feature>
<dbReference type="InterPro" id="IPR000337">
    <property type="entry name" value="GPCR_3"/>
</dbReference>
<keyword evidence="6" id="KW-0297">G-protein coupled receptor</keyword>
<feature type="chain" id="PRO_5047486792" evidence="11">
    <location>
        <begin position="16"/>
        <end position="904"/>
    </location>
</feature>
<keyword evidence="10" id="KW-0807">Transducer</keyword>
<dbReference type="Proteomes" id="UP001166052">
    <property type="component" value="Unassembled WGS sequence"/>
</dbReference>